<dbReference type="Gene3D" id="3.30.457.10">
    <property type="entry name" value="Copper amine oxidase-like, N-terminal domain"/>
    <property type="match status" value="1"/>
</dbReference>
<evidence type="ECO:0000256" key="2">
    <source>
        <dbReference type="SAM" id="MobiDB-lite"/>
    </source>
</evidence>
<evidence type="ECO:0000313" key="5">
    <source>
        <dbReference type="EMBL" id="KXG75632.1"/>
    </source>
</evidence>
<dbReference type="InterPro" id="IPR036582">
    <property type="entry name" value="Mao_N_sf"/>
</dbReference>
<keyword evidence="6" id="KW-1185">Reference proteome</keyword>
<reference evidence="5 6" key="1">
    <citation type="submission" date="2015-12" db="EMBL/GenBank/DDBJ databases">
        <title>Draft genome sequence of the thermoanaerobe Thermotalea metallivorans, an isolate from the runoff channel of the Great Artesian Basin, Australia.</title>
        <authorList>
            <person name="Patel B.K."/>
        </authorList>
    </citation>
    <scope>NUCLEOTIDE SEQUENCE [LARGE SCALE GENOMIC DNA]</scope>
    <source>
        <strain evidence="5 6">B2-1</strain>
    </source>
</reference>
<evidence type="ECO:0000313" key="6">
    <source>
        <dbReference type="Proteomes" id="UP000070456"/>
    </source>
</evidence>
<feature type="compositionally biased region" description="Polar residues" evidence="2">
    <location>
        <begin position="286"/>
        <end position="301"/>
    </location>
</feature>
<dbReference type="AlphaFoldDB" id="A0A140L507"/>
<evidence type="ECO:0000256" key="1">
    <source>
        <dbReference type="SAM" id="Coils"/>
    </source>
</evidence>
<evidence type="ECO:0000259" key="4">
    <source>
        <dbReference type="Pfam" id="PF07833"/>
    </source>
</evidence>
<name>A0A140L507_9FIRM</name>
<accession>A0A140L507</accession>
<feature type="region of interest" description="Disordered" evidence="2">
    <location>
        <begin position="282"/>
        <end position="301"/>
    </location>
</feature>
<feature type="chain" id="PRO_5007491566" description="Copper amine oxidase-like N-terminal domain-containing protein" evidence="3">
    <location>
        <begin position="27"/>
        <end position="329"/>
    </location>
</feature>
<dbReference type="STRING" id="520762.AN619_16280"/>
<evidence type="ECO:0000256" key="3">
    <source>
        <dbReference type="SAM" id="SignalP"/>
    </source>
</evidence>
<feature type="signal peptide" evidence="3">
    <location>
        <begin position="1"/>
        <end position="26"/>
    </location>
</feature>
<sequence>MMVWKKAVSFMVIGACIFAAPVGAMAKGVKPEPMKNKLKIEMEQDDSGETGLKEKLKNMEWKAVKDALEAKKDAVEALKAQMEGQKEQVEAAYEAAKASGNLELAKELLEKISAAKADMEAMKGKMREIIAQMKEVVKNKYTEAEWEALKKAAEEMKKEGSDVQVIPVENIFSKKGHLKFDVPPVIKQGRTLIPVRAIAEGFGAQVTWNGEEQKVIITKGDVEIVFQLADGKVFVNGEEKTIDVPAGLINNRTVVPLRFIAENLGLKVNYDGETGIIEIEDEQETSTEGNNPAVGENTQNDVVTVVPVNEPPQDTVVESVEPAGENVNQ</sequence>
<proteinExistence type="predicted"/>
<dbReference type="Proteomes" id="UP000070456">
    <property type="component" value="Unassembled WGS sequence"/>
</dbReference>
<keyword evidence="3" id="KW-0732">Signal</keyword>
<feature type="coiled-coil region" evidence="1">
    <location>
        <begin position="65"/>
        <end position="132"/>
    </location>
</feature>
<dbReference type="EMBL" id="LOEE01000032">
    <property type="protein sequence ID" value="KXG75632.1"/>
    <property type="molecule type" value="Genomic_DNA"/>
</dbReference>
<feature type="region of interest" description="Disordered" evidence="2">
    <location>
        <begin position="310"/>
        <end position="329"/>
    </location>
</feature>
<feature type="domain" description="Copper amine oxidase-like N-terminal" evidence="4">
    <location>
        <begin position="177"/>
        <end position="279"/>
    </location>
</feature>
<dbReference type="Pfam" id="PF07833">
    <property type="entry name" value="Cu_amine_oxidN1"/>
    <property type="match status" value="1"/>
</dbReference>
<comment type="caution">
    <text evidence="5">The sequence shown here is derived from an EMBL/GenBank/DDBJ whole genome shotgun (WGS) entry which is preliminary data.</text>
</comment>
<dbReference type="SUPFAM" id="SSF55383">
    <property type="entry name" value="Copper amine oxidase, domain N"/>
    <property type="match status" value="1"/>
</dbReference>
<protein>
    <recommendedName>
        <fullName evidence="4">Copper amine oxidase-like N-terminal domain-containing protein</fullName>
    </recommendedName>
</protein>
<organism evidence="5 6">
    <name type="scientific">Thermotalea metallivorans</name>
    <dbReference type="NCBI Taxonomy" id="520762"/>
    <lineage>
        <taxon>Bacteria</taxon>
        <taxon>Bacillati</taxon>
        <taxon>Bacillota</taxon>
        <taxon>Clostridia</taxon>
        <taxon>Peptostreptococcales</taxon>
        <taxon>Thermotaleaceae</taxon>
        <taxon>Thermotalea</taxon>
    </lineage>
</organism>
<gene>
    <name evidence="5" type="ORF">AN619_16280</name>
</gene>
<dbReference type="RefSeq" id="WP_068556219.1">
    <property type="nucleotide sequence ID" value="NZ_LOEE01000032.1"/>
</dbReference>
<dbReference type="InterPro" id="IPR012854">
    <property type="entry name" value="Cu_amine_oxidase-like_N"/>
</dbReference>
<keyword evidence="1" id="KW-0175">Coiled coil</keyword>